<dbReference type="Proteomes" id="UP000076104">
    <property type="component" value="Chromosome"/>
</dbReference>
<reference evidence="3 4" key="1">
    <citation type="submission" date="2016-03" db="EMBL/GenBank/DDBJ databases">
        <title>Genome sequencing of Psychrobacter alimentarius PAMC 27889.</title>
        <authorList>
            <person name="Lee J."/>
            <person name="Kim O.-S."/>
        </authorList>
    </citation>
    <scope>NUCLEOTIDE SEQUENCE [LARGE SCALE GENOMIC DNA]</scope>
    <source>
        <strain evidence="3 4">PAMC 27889</strain>
    </source>
</reference>
<dbReference type="Gene3D" id="3.30.930.10">
    <property type="entry name" value="Bira Bifunctional Protein, Domain 2"/>
    <property type="match status" value="1"/>
</dbReference>
<feature type="region of interest" description="Disordered" evidence="1">
    <location>
        <begin position="141"/>
        <end position="162"/>
    </location>
</feature>
<evidence type="ECO:0000313" key="4">
    <source>
        <dbReference type="Proteomes" id="UP000076104"/>
    </source>
</evidence>
<keyword evidence="4" id="KW-1185">Reference proteome</keyword>
<dbReference type="RefSeq" id="WP_062843789.1">
    <property type="nucleotide sequence ID" value="NZ_CP014945.1"/>
</dbReference>
<evidence type="ECO:0000256" key="1">
    <source>
        <dbReference type="SAM" id="MobiDB-lite"/>
    </source>
</evidence>
<gene>
    <name evidence="3" type="ORF">A3K91_0396</name>
</gene>
<feature type="domain" description="BPL/LPL catalytic" evidence="2">
    <location>
        <begin position="55"/>
        <end position="193"/>
    </location>
</feature>
<dbReference type="InterPro" id="IPR045864">
    <property type="entry name" value="aa-tRNA-synth_II/BPL/LPL"/>
</dbReference>
<dbReference type="EMBL" id="CP014945">
    <property type="protein sequence ID" value="AMT96027.1"/>
    <property type="molecule type" value="Genomic_DNA"/>
</dbReference>
<sequence>MPLSAPQSDCLSDSTSLTLDHLPELNHRHLVTSGSTNSELIDALQTGALDTTKMHLLTAETQSSGRGQHGRSWQSPHGNVYLSLYHPMPMPISGLLSLIIGVELAKMPVIQALNEQLRAQGMATIGVKWANDLGFYQLSDKSQNQSRQQGQSTLDDSKPTGQTLPFNKLAGILIEPVTQSGKLVGVVMGIGLNVKTAPKLTVQTSEGMSYQAISLQDICKRLPLDAMTLPSLRVLYQQMSKALMAAMTRFEHLALEKPTGHTYYLDSFLEQFSSMDALAGLRLRVTQDHNNEAQTMTGSACGIDTHGCLQLRQDDGKISALFTGRIDVIHQV</sequence>
<accession>A0ABN4MZF6</accession>
<organism evidence="3 4">
    <name type="scientific">Psychrobacter alimentarius</name>
    <dbReference type="NCBI Taxonomy" id="261164"/>
    <lineage>
        <taxon>Bacteria</taxon>
        <taxon>Pseudomonadati</taxon>
        <taxon>Pseudomonadota</taxon>
        <taxon>Gammaproteobacteria</taxon>
        <taxon>Moraxellales</taxon>
        <taxon>Moraxellaceae</taxon>
        <taxon>Psychrobacter</taxon>
    </lineage>
</organism>
<dbReference type="SUPFAM" id="SSF55681">
    <property type="entry name" value="Class II aaRS and biotin synthetases"/>
    <property type="match status" value="1"/>
</dbReference>
<dbReference type="InterPro" id="IPR004143">
    <property type="entry name" value="BPL_LPL_catalytic"/>
</dbReference>
<protein>
    <submittedName>
        <fullName evidence="3">Biotin-(Acetyl CoA carboxylase) holoenzyme synthetase</fullName>
    </submittedName>
</protein>
<dbReference type="PANTHER" id="PTHR12835:SF5">
    <property type="entry name" value="BIOTIN--PROTEIN LIGASE"/>
    <property type="match status" value="1"/>
</dbReference>
<dbReference type="GeneID" id="33058815"/>
<evidence type="ECO:0000313" key="3">
    <source>
        <dbReference type="EMBL" id="AMT96027.1"/>
    </source>
</evidence>
<dbReference type="Pfam" id="PF03099">
    <property type="entry name" value="BPL_LplA_LipB"/>
    <property type="match status" value="1"/>
</dbReference>
<evidence type="ECO:0000259" key="2">
    <source>
        <dbReference type="Pfam" id="PF03099"/>
    </source>
</evidence>
<proteinExistence type="predicted"/>
<dbReference type="Gene3D" id="2.30.30.100">
    <property type="match status" value="1"/>
</dbReference>
<dbReference type="PANTHER" id="PTHR12835">
    <property type="entry name" value="BIOTIN PROTEIN LIGASE"/>
    <property type="match status" value="1"/>
</dbReference>
<name>A0ABN4MZF6_9GAMM</name>